<dbReference type="CDD" id="cd22524">
    <property type="entry name" value="KH-I_Rrp4_prokar"/>
    <property type="match status" value="1"/>
</dbReference>
<organism evidence="7 8">
    <name type="scientific">miscellaneous Crenarchaeota group-1 archaeon SG8-32-3</name>
    <dbReference type="NCBI Taxonomy" id="1685125"/>
    <lineage>
        <taxon>Archaea</taxon>
        <taxon>Candidatus Bathyarchaeota</taxon>
        <taxon>MCG-1</taxon>
    </lineage>
</organism>
<dbReference type="InterPro" id="IPR012340">
    <property type="entry name" value="NA-bd_OB-fold"/>
</dbReference>
<keyword evidence="2 5" id="KW-0963">Cytoplasm</keyword>
<dbReference type="GO" id="GO:0008143">
    <property type="term" value="F:poly(A) binding"/>
    <property type="evidence" value="ECO:0007669"/>
    <property type="project" value="InterPro"/>
</dbReference>
<dbReference type="InterPro" id="IPR026699">
    <property type="entry name" value="Exosome_RNA_bind1/RRP40/RRP4"/>
</dbReference>
<dbReference type="SUPFAM" id="SSF54791">
    <property type="entry name" value="Eukaryotic type KH-domain (KH-domain type I)"/>
    <property type="match status" value="1"/>
</dbReference>
<dbReference type="InterPro" id="IPR004087">
    <property type="entry name" value="KH_dom"/>
</dbReference>
<dbReference type="SUPFAM" id="SSF50249">
    <property type="entry name" value="Nucleic acid-binding proteins"/>
    <property type="match status" value="1"/>
</dbReference>
<dbReference type="EMBL" id="LFWV01000011">
    <property type="protein sequence ID" value="KON32115.1"/>
    <property type="molecule type" value="Genomic_DNA"/>
</dbReference>
<sequence>MPTYFEKKQLVTPGEMLAEGDYLAGKNTYAENSKIYASRIGLADCNNKQVNVVALRSFYFPKVGDVVIGTVLEVGFNGWTVDIKAPYTALLRASDVLSRPFKPQNDELSQVLIGGDLIVAKIASYDRAHDPQLTVGEPGLGKITRGQIIKVTPSKIPRVIGKKGSMISMIKKETNCQIILGLNGVILVTGKNPDNEELAIAAIQKIENESHTSGLTDRITQFLKEERGKTGGK</sequence>
<accession>A0A0M0BUU2</accession>
<dbReference type="GO" id="GO:0000178">
    <property type="term" value="C:exosome (RNase complex)"/>
    <property type="evidence" value="ECO:0007669"/>
    <property type="project" value="UniProtKB-KW"/>
</dbReference>
<evidence type="ECO:0000256" key="2">
    <source>
        <dbReference type="ARBA" id="ARBA00022490"/>
    </source>
</evidence>
<evidence type="ECO:0000259" key="6">
    <source>
        <dbReference type="PROSITE" id="PS50126"/>
    </source>
</evidence>
<dbReference type="SUPFAM" id="SSF110324">
    <property type="entry name" value="Ribosomal L27 protein-like"/>
    <property type="match status" value="1"/>
</dbReference>
<gene>
    <name evidence="5" type="primary">rrp4</name>
    <name evidence="7" type="ORF">AC478_01170</name>
</gene>
<dbReference type="GO" id="GO:0034475">
    <property type="term" value="P:U4 snRNA 3'-end processing"/>
    <property type="evidence" value="ECO:0007669"/>
    <property type="project" value="TreeGrafter"/>
</dbReference>
<dbReference type="InterPro" id="IPR048565">
    <property type="entry name" value="S1_RRP4"/>
</dbReference>
<dbReference type="InterPro" id="IPR023474">
    <property type="entry name" value="Rrp4"/>
</dbReference>
<evidence type="ECO:0000256" key="5">
    <source>
        <dbReference type="HAMAP-Rule" id="MF_00623"/>
    </source>
</evidence>
<evidence type="ECO:0000256" key="1">
    <source>
        <dbReference type="ARBA" id="ARBA00009155"/>
    </source>
</evidence>
<dbReference type="PROSITE" id="PS50126">
    <property type="entry name" value="S1"/>
    <property type="match status" value="1"/>
</dbReference>
<dbReference type="AlphaFoldDB" id="A0A0M0BUU2"/>
<feature type="domain" description="S1 motif" evidence="6">
    <location>
        <begin position="64"/>
        <end position="138"/>
    </location>
</feature>
<comment type="subcellular location">
    <subcellularLocation>
        <location evidence="5">Cytoplasm</location>
    </subcellularLocation>
</comment>
<evidence type="ECO:0000313" key="7">
    <source>
        <dbReference type="EMBL" id="KON32115.1"/>
    </source>
</evidence>
<dbReference type="InterPro" id="IPR036612">
    <property type="entry name" value="KH_dom_type_1_sf"/>
</dbReference>
<dbReference type="InterPro" id="IPR003029">
    <property type="entry name" value="S1_domain"/>
</dbReference>
<dbReference type="PATRIC" id="fig|1685125.3.peg.262"/>
<dbReference type="InterPro" id="IPR054371">
    <property type="entry name" value="RRP4_N"/>
</dbReference>
<dbReference type="GO" id="GO:0000467">
    <property type="term" value="P:exonucleolytic trimming to generate mature 3'-end of 5.8S rRNA from tricistronic rRNA transcript (SSU-rRNA, 5.8S rRNA, LSU-rRNA)"/>
    <property type="evidence" value="ECO:0007669"/>
    <property type="project" value="TreeGrafter"/>
</dbReference>
<evidence type="ECO:0000256" key="3">
    <source>
        <dbReference type="ARBA" id="ARBA00022835"/>
    </source>
</evidence>
<dbReference type="CDD" id="cd05789">
    <property type="entry name" value="S1_Rrp4"/>
    <property type="match status" value="1"/>
</dbReference>
<dbReference type="SMART" id="SM00322">
    <property type="entry name" value="KH"/>
    <property type="match status" value="1"/>
</dbReference>
<evidence type="ECO:0000256" key="4">
    <source>
        <dbReference type="ARBA" id="ARBA00022884"/>
    </source>
</evidence>
<evidence type="ECO:0000313" key="8">
    <source>
        <dbReference type="Proteomes" id="UP000054016"/>
    </source>
</evidence>
<dbReference type="Proteomes" id="UP000054016">
    <property type="component" value="Unassembled WGS sequence"/>
</dbReference>
<dbReference type="SMART" id="SM00316">
    <property type="entry name" value="S1"/>
    <property type="match status" value="1"/>
</dbReference>
<dbReference type="Gene3D" id="2.40.50.140">
    <property type="entry name" value="Nucleic acid-binding proteins"/>
    <property type="match status" value="1"/>
</dbReference>
<dbReference type="PANTHER" id="PTHR21321:SF4">
    <property type="entry name" value="EXOSOME COMPLEX COMPONENT RRP4"/>
    <property type="match status" value="1"/>
</dbReference>
<dbReference type="PROSITE" id="PS50084">
    <property type="entry name" value="KH_TYPE_1"/>
    <property type="match status" value="1"/>
</dbReference>
<keyword evidence="3 5" id="KW-0271">Exosome</keyword>
<dbReference type="Pfam" id="PF21266">
    <property type="entry name" value="S1_RRP4"/>
    <property type="match status" value="1"/>
</dbReference>
<comment type="function">
    <text evidence="5">Non-catalytic component of the exosome, which is a complex involved in RNA degradation. Increases the RNA binding and the efficiency of RNA degradation. Confers strong poly(A) specificity to the exosome.</text>
</comment>
<name>A0A0M0BUU2_9ARCH</name>
<dbReference type="Pfam" id="PF00013">
    <property type="entry name" value="KH_1"/>
    <property type="match status" value="1"/>
</dbReference>
<dbReference type="GO" id="GO:0005737">
    <property type="term" value="C:cytoplasm"/>
    <property type="evidence" value="ECO:0007669"/>
    <property type="project" value="UniProtKB-SubCell"/>
</dbReference>
<dbReference type="Pfam" id="PF22625">
    <property type="entry name" value="ECR1_N_2"/>
    <property type="match status" value="1"/>
</dbReference>
<dbReference type="GO" id="GO:0071051">
    <property type="term" value="P:poly(A)-dependent snoRNA 3'-end processing"/>
    <property type="evidence" value="ECO:0007669"/>
    <property type="project" value="TreeGrafter"/>
</dbReference>
<comment type="subunit">
    <text evidence="5">Component of the archaeal exosome complex. Forms a trimer of Rrp4 and/or Csl4 subunits. The trimer associates with an hexameric ring-like arrangement composed of 3 Rrp41-Rrp42 heterodimers.</text>
</comment>
<proteinExistence type="inferred from homology"/>
<dbReference type="NCBIfam" id="NF003181">
    <property type="entry name" value="PRK04163.1-1"/>
    <property type="match status" value="1"/>
</dbReference>
<comment type="similarity">
    <text evidence="1 5">Belongs to the RRP4 family.</text>
</comment>
<reference evidence="8" key="1">
    <citation type="submission" date="2015-06" db="EMBL/GenBank/DDBJ databases">
        <title>New insights into the roles of widespread benthic archaea in carbon and nitrogen cycling.</title>
        <authorList>
            <person name="Lazar C.S."/>
            <person name="Baker B.J."/>
            <person name="Seitz K.W."/>
            <person name="Hyde A.S."/>
            <person name="Dick G.J."/>
            <person name="Hinrichs K.-U."/>
            <person name="Teske A.P."/>
        </authorList>
    </citation>
    <scope>NUCLEOTIDE SEQUENCE [LARGE SCALE GENOMIC DNA]</scope>
</reference>
<protein>
    <recommendedName>
        <fullName evidence="5">Exosome complex component Rrp4</fullName>
    </recommendedName>
</protein>
<dbReference type="InterPro" id="IPR004088">
    <property type="entry name" value="KH_dom_type_1"/>
</dbReference>
<dbReference type="GO" id="GO:0071034">
    <property type="term" value="P:CUT catabolic process"/>
    <property type="evidence" value="ECO:0007669"/>
    <property type="project" value="TreeGrafter"/>
</dbReference>
<comment type="caution">
    <text evidence="7">The sequence shown here is derived from an EMBL/GenBank/DDBJ whole genome shotgun (WGS) entry which is preliminary data.</text>
</comment>
<dbReference type="Gene3D" id="2.40.50.100">
    <property type="match status" value="1"/>
</dbReference>
<dbReference type="HAMAP" id="MF_00623">
    <property type="entry name" value="Exosome_Rrp4"/>
    <property type="match status" value="1"/>
</dbReference>
<dbReference type="Gene3D" id="3.30.1370.10">
    <property type="entry name" value="K Homology domain, type 1"/>
    <property type="match status" value="1"/>
</dbReference>
<keyword evidence="4 5" id="KW-0694">RNA-binding</keyword>
<dbReference type="PANTHER" id="PTHR21321">
    <property type="entry name" value="PNAS-3 RELATED"/>
    <property type="match status" value="1"/>
</dbReference>